<dbReference type="OrthoDB" id="6274439at2759"/>
<dbReference type="Proteomes" id="UP000274504">
    <property type="component" value="Unassembled WGS sequence"/>
</dbReference>
<evidence type="ECO:0000313" key="5">
    <source>
        <dbReference type="Proteomes" id="UP000274504"/>
    </source>
</evidence>
<dbReference type="AlphaFoldDB" id="A0A158QDE3"/>
<accession>A0A158QDE3</accession>
<keyword evidence="2" id="KW-0812">Transmembrane</keyword>
<dbReference type="SUPFAM" id="SSF49313">
    <property type="entry name" value="Cadherin-like"/>
    <property type="match status" value="1"/>
</dbReference>
<dbReference type="PROSITE" id="PS50268">
    <property type="entry name" value="CADHERIN_2"/>
    <property type="match status" value="1"/>
</dbReference>
<gene>
    <name evidence="4" type="ORF">HDID_LOCUS2850</name>
</gene>
<keyword evidence="1" id="KW-0106">Calcium</keyword>
<dbReference type="SMART" id="SM00112">
    <property type="entry name" value="CA"/>
    <property type="match status" value="1"/>
</dbReference>
<feature type="domain" description="Cadherin" evidence="3">
    <location>
        <begin position="5"/>
        <end position="91"/>
    </location>
</feature>
<protein>
    <submittedName>
        <fullName evidence="6">CA domain-containing protein</fullName>
    </submittedName>
</protein>
<dbReference type="GO" id="GO:0016020">
    <property type="term" value="C:membrane"/>
    <property type="evidence" value="ECO:0007669"/>
    <property type="project" value="InterPro"/>
</dbReference>
<organism evidence="6">
    <name type="scientific">Hymenolepis diminuta</name>
    <name type="common">Rat tapeworm</name>
    <dbReference type="NCBI Taxonomy" id="6216"/>
    <lineage>
        <taxon>Eukaryota</taxon>
        <taxon>Metazoa</taxon>
        <taxon>Spiralia</taxon>
        <taxon>Lophotrochozoa</taxon>
        <taxon>Platyhelminthes</taxon>
        <taxon>Cestoda</taxon>
        <taxon>Eucestoda</taxon>
        <taxon>Cyclophyllidea</taxon>
        <taxon>Hymenolepididae</taxon>
        <taxon>Hymenolepis</taxon>
    </lineage>
</organism>
<dbReference type="GO" id="GO:0005509">
    <property type="term" value="F:calcium ion binding"/>
    <property type="evidence" value="ECO:0007669"/>
    <property type="project" value="UniProtKB-UniRule"/>
</dbReference>
<evidence type="ECO:0000313" key="6">
    <source>
        <dbReference type="WBParaSite" id="HDID_0000285201-mRNA-1"/>
    </source>
</evidence>
<reference evidence="4 5" key="2">
    <citation type="submission" date="2018-11" db="EMBL/GenBank/DDBJ databases">
        <authorList>
            <consortium name="Pathogen Informatics"/>
        </authorList>
    </citation>
    <scope>NUCLEOTIDE SEQUENCE [LARGE SCALE GENOMIC DNA]</scope>
</reference>
<dbReference type="Pfam" id="PF00028">
    <property type="entry name" value="Cadherin"/>
    <property type="match status" value="1"/>
</dbReference>
<feature type="transmembrane region" description="Helical" evidence="2">
    <location>
        <begin position="112"/>
        <end position="137"/>
    </location>
</feature>
<dbReference type="GO" id="GO:0007156">
    <property type="term" value="P:homophilic cell adhesion via plasma membrane adhesion molecules"/>
    <property type="evidence" value="ECO:0007669"/>
    <property type="project" value="InterPro"/>
</dbReference>
<keyword evidence="2" id="KW-1133">Transmembrane helix</keyword>
<dbReference type="WBParaSite" id="HDID_0000285201-mRNA-1">
    <property type="protein sequence ID" value="HDID_0000285201-mRNA-1"/>
    <property type="gene ID" value="HDID_0000285201"/>
</dbReference>
<dbReference type="InterPro" id="IPR015919">
    <property type="entry name" value="Cadherin-like_sf"/>
</dbReference>
<dbReference type="STRING" id="6216.A0A158QDE3"/>
<dbReference type="Gene3D" id="2.60.40.60">
    <property type="entry name" value="Cadherins"/>
    <property type="match status" value="1"/>
</dbReference>
<dbReference type="InterPro" id="IPR002126">
    <property type="entry name" value="Cadherin-like_dom"/>
</dbReference>
<evidence type="ECO:0000256" key="1">
    <source>
        <dbReference type="PROSITE-ProRule" id="PRU00043"/>
    </source>
</evidence>
<keyword evidence="2" id="KW-0472">Membrane</keyword>
<reference evidence="6" key="1">
    <citation type="submission" date="2016-04" db="UniProtKB">
        <authorList>
            <consortium name="WormBaseParasite"/>
        </authorList>
    </citation>
    <scope>IDENTIFICATION</scope>
</reference>
<evidence type="ECO:0000256" key="2">
    <source>
        <dbReference type="SAM" id="Phobius"/>
    </source>
</evidence>
<evidence type="ECO:0000259" key="3">
    <source>
        <dbReference type="PROSITE" id="PS50268"/>
    </source>
</evidence>
<dbReference type="EMBL" id="UYSG01000763">
    <property type="protein sequence ID" value="VDL22958.1"/>
    <property type="molecule type" value="Genomic_DNA"/>
</dbReference>
<sequence length="434" mass="46551">MRKKTNPDAGENATLVYRIRAGDPFDMFQLDSRTGDLSVAKDYSSTGQYMGQYLLFLEASDCGSPRRFSETQLLIHMDDSEPLGRVERDIFGFPIRSAGRGVAGASSRSMNLYIIAAIVVASFVISSVLLVAICLVVRRARTSEHGQGGRYPGDVGNGLQNGSIFHDGGIGNGYLKSVPLSLPHTKYTTCDPLEEGGLQFALFFIDLSEANLSYLAPQPSNGGFVYEDAMGFQAGPFCSPGGTAALLTEVSPVSGNETTSLQSTQFLTATTATAGPDGVIRLACLPAKQSHTLARCNFIGQKKPVSGLGDGQLRLPVYFIGKSDLLSWTEDVLNGKRNSLTDRDSGNGDSLDVGSCLLAFPPTMETQRSATPCFQHFQLPHHGFQAQPMAFPISSDPQLPQHSPFLITTTSSTSPQEILEVVDSNGTPRTTTFV</sequence>
<evidence type="ECO:0000313" key="4">
    <source>
        <dbReference type="EMBL" id="VDL22958.1"/>
    </source>
</evidence>
<dbReference type="CDD" id="cd11304">
    <property type="entry name" value="Cadherin_repeat"/>
    <property type="match status" value="1"/>
</dbReference>
<proteinExistence type="predicted"/>
<name>A0A158QDE3_HYMDI</name>